<dbReference type="Pfam" id="PF13361">
    <property type="entry name" value="UvrD_C"/>
    <property type="match status" value="1"/>
</dbReference>
<dbReference type="EMBL" id="MHUS01000011">
    <property type="protein sequence ID" value="OHA81429.1"/>
    <property type="molecule type" value="Genomic_DNA"/>
</dbReference>
<dbReference type="PROSITE" id="PS51198">
    <property type="entry name" value="UVRD_HELICASE_ATP_BIND"/>
    <property type="match status" value="1"/>
</dbReference>
<dbReference type="GO" id="GO:0043138">
    <property type="term" value="F:3'-5' DNA helicase activity"/>
    <property type="evidence" value="ECO:0007669"/>
    <property type="project" value="UniProtKB-EC"/>
</dbReference>
<evidence type="ECO:0000256" key="8">
    <source>
        <dbReference type="ARBA" id="ARBA00034617"/>
    </source>
</evidence>
<evidence type="ECO:0000256" key="9">
    <source>
        <dbReference type="ARBA" id="ARBA00034808"/>
    </source>
</evidence>
<dbReference type="InterPro" id="IPR013986">
    <property type="entry name" value="DExx_box_DNA_helicase_dom_sf"/>
</dbReference>
<sequence length="650" mass="73093">MNDDHLKGLNQAQRDAVSHTTGPLMILAGAGTGKTRTITHRIMHLIKEGVAPESILAITFTNKAAREMEERVAALLESDTAQRYSGARRPFVSTFHRLGVFIIRRESERLGIAKHFTIFDKDDATRAIKEALADRGLDPKQFEPGRILTTISRQKGELVTARAYADTAGNDYFPRIVSGVWERYEEILKREGALDFDDLLLKTALLLRDDIDVRTRYQNMWTHVHVDEYQDTNGVQYELSKLLSAQHRNICVVGDTDQNIYTWRGANLKNIMNFEKDYPDARVILLEENYRSTQTILAAANDAIKKNVARKDKTLFTKNIEGEKISVYGAYDEADEAAYVARTAAELIASGTSPRDIAVLYRANFQSRALEEAFLAKSVPYQVLGVRFFERKEIKDVLSFVRAALNPASLSDTKRIVNVPPRGIGKVTLAKMFSGQEHLLTPALRKNVSVLRELLESIRQTAGKETVSQTIKFVIRESGLEAHLRAGTEEDKERLENIRELVTLATKYDALPPEEGVGHLLADAALASDQDSLERNDDAVKLMTIHAAKGLEFPYVFITGLEQDLFPHHRMGSSGGSMEEREEERRLFYVALTRAEKKLFLTYASLRTIFGARQVNTPSEFLTDLDAAYTEEVSDPIGEGEFTGKIIYLE</sequence>
<feature type="binding site" evidence="11">
    <location>
        <begin position="28"/>
        <end position="35"/>
    </location>
    <ligand>
        <name>ATP</name>
        <dbReference type="ChEBI" id="CHEBI:30616"/>
    </ligand>
</feature>
<dbReference type="InterPro" id="IPR014016">
    <property type="entry name" value="UvrD-like_ATP-bd"/>
</dbReference>
<evidence type="ECO:0000256" key="2">
    <source>
        <dbReference type="ARBA" id="ARBA00022741"/>
    </source>
</evidence>
<dbReference type="Proteomes" id="UP000176997">
    <property type="component" value="Unassembled WGS sequence"/>
</dbReference>
<evidence type="ECO:0000256" key="11">
    <source>
        <dbReference type="PROSITE-ProRule" id="PRU00560"/>
    </source>
</evidence>
<keyword evidence="3 11" id="KW-0378">Hydrolase</keyword>
<dbReference type="GO" id="GO:0033202">
    <property type="term" value="C:DNA helicase complex"/>
    <property type="evidence" value="ECO:0007669"/>
    <property type="project" value="TreeGrafter"/>
</dbReference>
<evidence type="ECO:0000259" key="12">
    <source>
        <dbReference type="PROSITE" id="PS51198"/>
    </source>
</evidence>
<keyword evidence="6" id="KW-0238">DNA-binding</keyword>
<proteinExistence type="inferred from homology"/>
<dbReference type="GO" id="GO:0003677">
    <property type="term" value="F:DNA binding"/>
    <property type="evidence" value="ECO:0007669"/>
    <property type="project" value="UniProtKB-KW"/>
</dbReference>
<comment type="similarity">
    <text evidence="1">Belongs to the helicase family. UvrD subfamily.</text>
</comment>
<dbReference type="GO" id="GO:0000725">
    <property type="term" value="P:recombinational repair"/>
    <property type="evidence" value="ECO:0007669"/>
    <property type="project" value="TreeGrafter"/>
</dbReference>
<name>A0A1G2S9P0_9BACT</name>
<protein>
    <recommendedName>
        <fullName evidence="9">DNA 3'-5' helicase</fullName>
        <ecNumber evidence="9">5.6.2.4</ecNumber>
    </recommendedName>
</protein>
<dbReference type="PANTHER" id="PTHR11070">
    <property type="entry name" value="UVRD / RECB / PCRA DNA HELICASE FAMILY MEMBER"/>
    <property type="match status" value="1"/>
</dbReference>
<keyword evidence="5 11" id="KW-0067">ATP-binding</keyword>
<dbReference type="CDD" id="cd17932">
    <property type="entry name" value="DEXQc_UvrD"/>
    <property type="match status" value="1"/>
</dbReference>
<evidence type="ECO:0000313" key="14">
    <source>
        <dbReference type="EMBL" id="OHA81429.1"/>
    </source>
</evidence>
<evidence type="ECO:0000256" key="10">
    <source>
        <dbReference type="ARBA" id="ARBA00048988"/>
    </source>
</evidence>
<dbReference type="GO" id="GO:0005829">
    <property type="term" value="C:cytosol"/>
    <property type="evidence" value="ECO:0007669"/>
    <property type="project" value="TreeGrafter"/>
</dbReference>
<dbReference type="PANTHER" id="PTHR11070:SF2">
    <property type="entry name" value="ATP-DEPENDENT DNA HELICASE SRS2"/>
    <property type="match status" value="1"/>
</dbReference>
<evidence type="ECO:0000259" key="13">
    <source>
        <dbReference type="PROSITE" id="PS51217"/>
    </source>
</evidence>
<dbReference type="STRING" id="1802723.A2675_00115"/>
<evidence type="ECO:0000256" key="6">
    <source>
        <dbReference type="ARBA" id="ARBA00023125"/>
    </source>
</evidence>
<keyword evidence="4 11" id="KW-0347">Helicase</keyword>
<gene>
    <name evidence="14" type="ORF">A2675_00115</name>
</gene>
<comment type="catalytic activity">
    <reaction evidence="8">
        <text>Couples ATP hydrolysis with the unwinding of duplex DNA by translocating in the 3'-5' direction.</text>
        <dbReference type="EC" id="5.6.2.4"/>
    </reaction>
</comment>
<dbReference type="InterPro" id="IPR027417">
    <property type="entry name" value="P-loop_NTPase"/>
</dbReference>
<comment type="caution">
    <text evidence="14">The sequence shown here is derived from an EMBL/GenBank/DDBJ whole genome shotgun (WGS) entry which is preliminary data.</text>
</comment>
<evidence type="ECO:0000256" key="1">
    <source>
        <dbReference type="ARBA" id="ARBA00009922"/>
    </source>
</evidence>
<dbReference type="Pfam" id="PF00580">
    <property type="entry name" value="UvrD-helicase"/>
    <property type="match status" value="1"/>
</dbReference>
<evidence type="ECO:0000256" key="5">
    <source>
        <dbReference type="ARBA" id="ARBA00022840"/>
    </source>
</evidence>
<organism evidence="14 15">
    <name type="scientific">Candidatus Yonathbacteria bacterium RIFCSPHIGHO2_01_FULL_51_10</name>
    <dbReference type="NCBI Taxonomy" id="1802723"/>
    <lineage>
        <taxon>Bacteria</taxon>
        <taxon>Candidatus Yonathiibacteriota</taxon>
    </lineage>
</organism>
<feature type="domain" description="UvrD-like helicase ATP-binding" evidence="12">
    <location>
        <begin position="7"/>
        <end position="293"/>
    </location>
</feature>
<accession>A0A1G2S9P0</accession>
<dbReference type="Gene3D" id="3.40.50.300">
    <property type="entry name" value="P-loop containing nucleotide triphosphate hydrolases"/>
    <property type="match status" value="2"/>
</dbReference>
<dbReference type="SUPFAM" id="SSF52540">
    <property type="entry name" value="P-loop containing nucleoside triphosphate hydrolases"/>
    <property type="match status" value="1"/>
</dbReference>
<evidence type="ECO:0000256" key="4">
    <source>
        <dbReference type="ARBA" id="ARBA00022806"/>
    </source>
</evidence>
<dbReference type="GO" id="GO:0005524">
    <property type="term" value="F:ATP binding"/>
    <property type="evidence" value="ECO:0007669"/>
    <property type="project" value="UniProtKB-UniRule"/>
</dbReference>
<dbReference type="PROSITE" id="PS51217">
    <property type="entry name" value="UVRD_HELICASE_CTER"/>
    <property type="match status" value="1"/>
</dbReference>
<dbReference type="Gene3D" id="1.10.486.10">
    <property type="entry name" value="PCRA, domain 4"/>
    <property type="match status" value="1"/>
</dbReference>
<evidence type="ECO:0000256" key="7">
    <source>
        <dbReference type="ARBA" id="ARBA00023235"/>
    </source>
</evidence>
<evidence type="ECO:0000313" key="15">
    <source>
        <dbReference type="Proteomes" id="UP000176997"/>
    </source>
</evidence>
<keyword evidence="7" id="KW-0413">Isomerase</keyword>
<evidence type="ECO:0000256" key="3">
    <source>
        <dbReference type="ARBA" id="ARBA00022801"/>
    </source>
</evidence>
<dbReference type="Gene3D" id="1.10.10.160">
    <property type="match status" value="1"/>
</dbReference>
<dbReference type="EC" id="5.6.2.4" evidence="9"/>
<dbReference type="InterPro" id="IPR014017">
    <property type="entry name" value="DNA_helicase_UvrD-like_C"/>
</dbReference>
<dbReference type="AlphaFoldDB" id="A0A1G2S9P0"/>
<keyword evidence="2 11" id="KW-0547">Nucleotide-binding</keyword>
<comment type="catalytic activity">
    <reaction evidence="10">
        <text>ATP + H2O = ADP + phosphate + H(+)</text>
        <dbReference type="Rhea" id="RHEA:13065"/>
        <dbReference type="ChEBI" id="CHEBI:15377"/>
        <dbReference type="ChEBI" id="CHEBI:15378"/>
        <dbReference type="ChEBI" id="CHEBI:30616"/>
        <dbReference type="ChEBI" id="CHEBI:43474"/>
        <dbReference type="ChEBI" id="CHEBI:456216"/>
        <dbReference type="EC" id="5.6.2.4"/>
    </reaction>
</comment>
<feature type="domain" description="UvrD-like helicase C-terminal" evidence="13">
    <location>
        <begin position="294"/>
        <end position="550"/>
    </location>
</feature>
<dbReference type="GO" id="GO:0016887">
    <property type="term" value="F:ATP hydrolysis activity"/>
    <property type="evidence" value="ECO:0007669"/>
    <property type="project" value="RHEA"/>
</dbReference>
<dbReference type="InterPro" id="IPR000212">
    <property type="entry name" value="DNA_helicase_UvrD/REP"/>
</dbReference>
<reference evidence="14 15" key="1">
    <citation type="journal article" date="2016" name="Nat. Commun.">
        <title>Thousands of microbial genomes shed light on interconnected biogeochemical processes in an aquifer system.</title>
        <authorList>
            <person name="Anantharaman K."/>
            <person name="Brown C.T."/>
            <person name="Hug L.A."/>
            <person name="Sharon I."/>
            <person name="Castelle C.J."/>
            <person name="Probst A.J."/>
            <person name="Thomas B.C."/>
            <person name="Singh A."/>
            <person name="Wilkins M.J."/>
            <person name="Karaoz U."/>
            <person name="Brodie E.L."/>
            <person name="Williams K.H."/>
            <person name="Hubbard S.S."/>
            <person name="Banfield J.F."/>
        </authorList>
    </citation>
    <scope>NUCLEOTIDE SEQUENCE [LARGE SCALE GENOMIC DNA]</scope>
</reference>